<dbReference type="CDD" id="cd01066">
    <property type="entry name" value="APP_MetAP"/>
    <property type="match status" value="1"/>
</dbReference>
<feature type="domain" description="Creatinase N-terminal" evidence="2">
    <location>
        <begin position="29"/>
        <end position="167"/>
    </location>
</feature>
<evidence type="ECO:0000259" key="2">
    <source>
        <dbReference type="Pfam" id="PF01321"/>
    </source>
</evidence>
<proteinExistence type="predicted"/>
<organism evidence="3 4">
    <name type="scientific">Marinobacter antarcticus</name>
    <dbReference type="NCBI Taxonomy" id="564117"/>
    <lineage>
        <taxon>Bacteria</taxon>
        <taxon>Pseudomonadati</taxon>
        <taxon>Pseudomonadota</taxon>
        <taxon>Gammaproteobacteria</taxon>
        <taxon>Pseudomonadales</taxon>
        <taxon>Marinobacteraceae</taxon>
        <taxon>Marinobacter</taxon>
    </lineage>
</organism>
<dbReference type="EMBL" id="FRAQ01000001">
    <property type="protein sequence ID" value="SHK37977.1"/>
    <property type="molecule type" value="Genomic_DNA"/>
</dbReference>
<dbReference type="Gene3D" id="3.40.350.10">
    <property type="entry name" value="Creatinase/prolidase N-terminal domain"/>
    <property type="match status" value="1"/>
</dbReference>
<keyword evidence="4" id="KW-1185">Reference proteome</keyword>
<sequence>MDYRTYRDKLQSKFPEPVLAFEPDEYEARLASVRRGMAEAGFDLLLLTEAGELCYLTGYTTFEVSVQCVLLVATDRTVLFVPAIEIGPAVYLSRVDEVIGYPWQAPEAVAGELAVQVRRTAGTPAPRIGFNPWTGSFRPGLLSALKNELEAATFTDFGALIDRVRLVKSPAELAYLSESAAITGAGLDAAAAVIRAGVVDHEIARAGASSMLGAGSEFMSMQPIVTTGARSGIIHTNHAGYEVASGDVVFTEFGAVRKRYTAPMMRTAVVGQASAEIREFHAICLDVLEAVMSAARAGSSFASAARAGEAALAPIVDRAFFSGVFGYPVGAAFPPSWVAGSMFLATDNEAVLEEDMVFHLPICLRKPGEFGVGFSETVRITATGAERITTNTLSLEEISL</sequence>
<dbReference type="InterPro" id="IPR000587">
    <property type="entry name" value="Creatinase_N"/>
</dbReference>
<dbReference type="Pfam" id="PF00557">
    <property type="entry name" value="Peptidase_M24"/>
    <property type="match status" value="1"/>
</dbReference>
<evidence type="ECO:0000313" key="4">
    <source>
        <dbReference type="Proteomes" id="UP000184497"/>
    </source>
</evidence>
<dbReference type="InterPro" id="IPR050659">
    <property type="entry name" value="Peptidase_M24B"/>
</dbReference>
<dbReference type="SUPFAM" id="SSF55920">
    <property type="entry name" value="Creatinase/aminopeptidase"/>
    <property type="match status" value="1"/>
</dbReference>
<accession>A0A1M6S075</accession>
<dbReference type="AlphaFoldDB" id="A0A1M6S075"/>
<evidence type="ECO:0000259" key="1">
    <source>
        <dbReference type="Pfam" id="PF00557"/>
    </source>
</evidence>
<keyword evidence="3" id="KW-0031">Aminopeptidase</keyword>
<reference evidence="4" key="1">
    <citation type="submission" date="2016-11" db="EMBL/GenBank/DDBJ databases">
        <authorList>
            <person name="Varghese N."/>
            <person name="Submissions S."/>
        </authorList>
    </citation>
    <scope>NUCLEOTIDE SEQUENCE [LARGE SCALE GENOMIC DNA]</scope>
    <source>
        <strain evidence="4">CGMCC 1.10835</strain>
    </source>
</reference>
<keyword evidence="3" id="KW-0378">Hydrolase</keyword>
<feature type="domain" description="Peptidase M24" evidence="1">
    <location>
        <begin position="176"/>
        <end position="382"/>
    </location>
</feature>
<dbReference type="GO" id="GO:0004177">
    <property type="term" value="F:aminopeptidase activity"/>
    <property type="evidence" value="ECO:0007669"/>
    <property type="project" value="UniProtKB-KW"/>
</dbReference>
<dbReference type="OrthoDB" id="9806388at2"/>
<dbReference type="InterPro" id="IPR029149">
    <property type="entry name" value="Creatin/AminoP/Spt16_N"/>
</dbReference>
<dbReference type="SUPFAM" id="SSF53092">
    <property type="entry name" value="Creatinase/prolidase N-terminal domain"/>
    <property type="match status" value="1"/>
</dbReference>
<dbReference type="Pfam" id="PF01321">
    <property type="entry name" value="Creatinase_N"/>
    <property type="match status" value="1"/>
</dbReference>
<dbReference type="InterPro" id="IPR036005">
    <property type="entry name" value="Creatinase/aminopeptidase-like"/>
</dbReference>
<dbReference type="Gene3D" id="3.90.230.10">
    <property type="entry name" value="Creatinase/methionine aminopeptidase superfamily"/>
    <property type="match status" value="1"/>
</dbReference>
<evidence type="ECO:0000313" key="3">
    <source>
        <dbReference type="EMBL" id="SHK37977.1"/>
    </source>
</evidence>
<name>A0A1M6S075_9GAMM</name>
<protein>
    <submittedName>
        <fullName evidence="3">Xaa-Pro aminopeptidase</fullName>
    </submittedName>
</protein>
<dbReference type="RefSeq" id="WP_072796768.1">
    <property type="nucleotide sequence ID" value="NZ_FRAQ01000001.1"/>
</dbReference>
<dbReference type="PANTHER" id="PTHR46112:SF2">
    <property type="entry name" value="XAA-PRO AMINOPEPTIDASE P-RELATED"/>
    <property type="match status" value="1"/>
</dbReference>
<dbReference type="InterPro" id="IPR000994">
    <property type="entry name" value="Pept_M24"/>
</dbReference>
<gene>
    <name evidence="3" type="ORF">SAMN05216369_1767</name>
</gene>
<dbReference type="PANTHER" id="PTHR46112">
    <property type="entry name" value="AMINOPEPTIDASE"/>
    <property type="match status" value="1"/>
</dbReference>
<dbReference type="STRING" id="564117.SAMN05216369_1767"/>
<dbReference type="Proteomes" id="UP000184497">
    <property type="component" value="Unassembled WGS sequence"/>
</dbReference>
<keyword evidence="3" id="KW-0645">Protease</keyword>